<keyword evidence="2" id="KW-0539">Nucleus</keyword>
<dbReference type="GO" id="GO:0005634">
    <property type="term" value="C:nucleus"/>
    <property type="evidence" value="ECO:0007669"/>
    <property type="project" value="UniProtKB-SubCell"/>
</dbReference>
<name>A0A1J4JIT0_9EUKA</name>
<dbReference type="CDD" id="cd00024">
    <property type="entry name" value="CD_CSD"/>
    <property type="match status" value="1"/>
</dbReference>
<dbReference type="Proteomes" id="UP000179807">
    <property type="component" value="Unassembled WGS sequence"/>
</dbReference>
<dbReference type="GeneID" id="94829091"/>
<gene>
    <name evidence="4" type="ORF">TRFO_08598</name>
</gene>
<feature type="domain" description="Chromo" evidence="3">
    <location>
        <begin position="11"/>
        <end position="68"/>
    </location>
</feature>
<dbReference type="OrthoDB" id="2162520at2759"/>
<dbReference type="SUPFAM" id="SSF54160">
    <property type="entry name" value="Chromo domain-like"/>
    <property type="match status" value="1"/>
</dbReference>
<evidence type="ECO:0000256" key="2">
    <source>
        <dbReference type="ARBA" id="ARBA00023242"/>
    </source>
</evidence>
<evidence type="ECO:0000256" key="1">
    <source>
        <dbReference type="ARBA" id="ARBA00004123"/>
    </source>
</evidence>
<dbReference type="SMART" id="SM00298">
    <property type="entry name" value="CHROMO"/>
    <property type="match status" value="1"/>
</dbReference>
<evidence type="ECO:0000313" key="4">
    <source>
        <dbReference type="EMBL" id="OHS99042.1"/>
    </source>
</evidence>
<dbReference type="Gene3D" id="2.40.50.40">
    <property type="match status" value="1"/>
</dbReference>
<comment type="subcellular location">
    <subcellularLocation>
        <location evidence="1">Nucleus</location>
    </subcellularLocation>
</comment>
<protein>
    <recommendedName>
        <fullName evidence="3">Chromo domain-containing protein</fullName>
    </recommendedName>
</protein>
<dbReference type="InterPro" id="IPR023780">
    <property type="entry name" value="Chromo_domain"/>
</dbReference>
<dbReference type="InterPro" id="IPR000953">
    <property type="entry name" value="Chromo/chromo_shadow_dom"/>
</dbReference>
<evidence type="ECO:0000313" key="5">
    <source>
        <dbReference type="Proteomes" id="UP000179807"/>
    </source>
</evidence>
<dbReference type="AlphaFoldDB" id="A0A1J4JIT0"/>
<dbReference type="PROSITE" id="PS50013">
    <property type="entry name" value="CHROMO_2"/>
    <property type="match status" value="1"/>
</dbReference>
<accession>A0A1J4JIT0</accession>
<dbReference type="RefSeq" id="XP_068352179.1">
    <property type="nucleotide sequence ID" value="XM_068494387.1"/>
</dbReference>
<proteinExistence type="predicted"/>
<comment type="caution">
    <text evidence="4">The sequence shown here is derived from an EMBL/GenBank/DDBJ whole genome shotgun (WGS) entry which is preliminary data.</text>
</comment>
<organism evidence="4 5">
    <name type="scientific">Tritrichomonas foetus</name>
    <dbReference type="NCBI Taxonomy" id="1144522"/>
    <lineage>
        <taxon>Eukaryota</taxon>
        <taxon>Metamonada</taxon>
        <taxon>Parabasalia</taxon>
        <taxon>Tritrichomonadida</taxon>
        <taxon>Tritrichomonadidae</taxon>
        <taxon>Tritrichomonas</taxon>
    </lineage>
</organism>
<dbReference type="Pfam" id="PF00385">
    <property type="entry name" value="Chromo"/>
    <property type="match status" value="1"/>
</dbReference>
<sequence length="164" mass="19188">MSETESDGGYYPVEKIIGYRYAKGTHEFQVKWAGYEGRDSWEPVKNLNCPLRIFEYFMEQNFEKKRQTQETQTLPYKEDDDQSTFVKIFQKGLPKTIPETQKTADILPIPDRIENINIEAREATVYFQQDPTKPLRTVPIDWLTTNFPSLVNQYFLDKASNAST</sequence>
<dbReference type="VEuPathDB" id="TrichDB:TRFO_08598"/>
<evidence type="ECO:0000259" key="3">
    <source>
        <dbReference type="PROSITE" id="PS50013"/>
    </source>
</evidence>
<reference evidence="4" key="1">
    <citation type="submission" date="2016-10" db="EMBL/GenBank/DDBJ databases">
        <authorList>
            <person name="Benchimol M."/>
            <person name="Almeida L.G."/>
            <person name="Vasconcelos A.T."/>
            <person name="Perreira-Neves A."/>
            <person name="Rosa I.A."/>
            <person name="Tasca T."/>
            <person name="Bogo M.R."/>
            <person name="de Souza W."/>
        </authorList>
    </citation>
    <scope>NUCLEOTIDE SEQUENCE [LARGE SCALE GENOMIC DNA]</scope>
    <source>
        <strain evidence="4">K</strain>
    </source>
</reference>
<dbReference type="PANTHER" id="PTHR22812">
    <property type="entry name" value="CHROMOBOX PROTEIN"/>
    <property type="match status" value="1"/>
</dbReference>
<dbReference type="EMBL" id="MLAK01001026">
    <property type="protein sequence ID" value="OHS99042.1"/>
    <property type="molecule type" value="Genomic_DNA"/>
</dbReference>
<keyword evidence="5" id="KW-1185">Reference proteome</keyword>
<dbReference type="InterPro" id="IPR051219">
    <property type="entry name" value="Heterochromatin_chromo-domain"/>
</dbReference>
<dbReference type="InterPro" id="IPR016197">
    <property type="entry name" value="Chromo-like_dom_sf"/>
</dbReference>